<organism evidence="1 2">
    <name type="scientific">Paradevosia tibetensis</name>
    <dbReference type="NCBI Taxonomy" id="1447062"/>
    <lineage>
        <taxon>Bacteria</taxon>
        <taxon>Pseudomonadati</taxon>
        <taxon>Pseudomonadota</taxon>
        <taxon>Alphaproteobacteria</taxon>
        <taxon>Hyphomicrobiales</taxon>
        <taxon>Devosiaceae</taxon>
        <taxon>Paradevosia</taxon>
    </lineage>
</organism>
<protein>
    <submittedName>
        <fullName evidence="1">Uncharacterized protein</fullName>
    </submittedName>
</protein>
<dbReference type="PANTHER" id="PTHR39327">
    <property type="match status" value="1"/>
</dbReference>
<dbReference type="Gene3D" id="3.10.620.30">
    <property type="match status" value="1"/>
</dbReference>
<keyword evidence="2" id="KW-1185">Reference proteome</keyword>
<evidence type="ECO:0000313" key="2">
    <source>
        <dbReference type="Proteomes" id="UP000321062"/>
    </source>
</evidence>
<dbReference type="Proteomes" id="UP000321062">
    <property type="component" value="Chromosome"/>
</dbReference>
<name>A0A5B9DQE5_9HYPH</name>
<dbReference type="Pfam" id="PF06035">
    <property type="entry name" value="Peptidase_C93"/>
    <property type="match status" value="1"/>
</dbReference>
<dbReference type="AlphaFoldDB" id="A0A5B9DQE5"/>
<proteinExistence type="predicted"/>
<accession>A0A5B9DQE5</accession>
<dbReference type="InterPro" id="IPR010319">
    <property type="entry name" value="Transglutaminase-like_Cys_pept"/>
</dbReference>
<sequence length="300" mass="32079">MLNKKRLRIVIAGAVAAVSFGYSGAVVAREPANFSAVTDLNPVTHVNAMPAADLLLASIKHSVEPARDGIAVAALDSTGIPTLPGFDRRGNAAGDYNVFGSVVIPVGALPAARAWSHAAQGDFLNVFGANCDAQSCRTGLRKALASAAREAENLPTVEALSVVNRAVNRNLVYRSDQQAWGKSDYWASPQEIADRGVGDCEDFATTKLWLLRSIGFDDSQLQLVVLKDTRRQLYHAVLAVHVDGKAYILDNLSNSVASDTAFISYVPIMSFVGGKNYIHGFKDRRTGFAMGDMSQVLPGE</sequence>
<dbReference type="PANTHER" id="PTHR39327:SF1">
    <property type="entry name" value="BLR5470 PROTEIN"/>
    <property type="match status" value="1"/>
</dbReference>
<dbReference type="EMBL" id="CP041690">
    <property type="protein sequence ID" value="QEE20788.1"/>
    <property type="molecule type" value="Genomic_DNA"/>
</dbReference>
<dbReference type="OrthoDB" id="5401788at2"/>
<dbReference type="KEGG" id="yti:FNA67_11655"/>
<dbReference type="SUPFAM" id="SSF54001">
    <property type="entry name" value="Cysteine proteinases"/>
    <property type="match status" value="1"/>
</dbReference>
<dbReference type="InterPro" id="IPR038765">
    <property type="entry name" value="Papain-like_cys_pep_sf"/>
</dbReference>
<reference evidence="1 2" key="1">
    <citation type="journal article" date="2015" name="Int. J. Syst. Evol. Microbiol.">
        <title>Youhaiella tibetensis gen. nov., sp. nov., isolated from subsurface sediment.</title>
        <authorList>
            <person name="Wang Y.X."/>
            <person name="Huang F.Q."/>
            <person name="Nogi Y."/>
            <person name="Pang S.J."/>
            <person name="Wang P.K."/>
            <person name="Lv J."/>
        </authorList>
    </citation>
    <scope>NUCLEOTIDE SEQUENCE [LARGE SCALE GENOMIC DNA]</scope>
    <source>
        <strain evidence="2">fig4</strain>
    </source>
</reference>
<evidence type="ECO:0000313" key="1">
    <source>
        <dbReference type="EMBL" id="QEE20788.1"/>
    </source>
</evidence>
<gene>
    <name evidence="1" type="ORF">FNA67_11655</name>
</gene>